<comment type="caution">
    <text evidence="4">The sequence shown here is derived from an EMBL/GenBank/DDBJ whole genome shotgun (WGS) entry which is preliminary data.</text>
</comment>
<feature type="compositionally biased region" description="Basic and acidic residues" evidence="1">
    <location>
        <begin position="367"/>
        <end position="378"/>
    </location>
</feature>
<evidence type="ECO:0000313" key="4">
    <source>
        <dbReference type="EMBL" id="PWJ48461.1"/>
    </source>
</evidence>
<dbReference type="Pfam" id="PF05901">
    <property type="entry name" value="Excalibur"/>
    <property type="match status" value="1"/>
</dbReference>
<dbReference type="InterPro" id="IPR051922">
    <property type="entry name" value="Bact_Sporulation_Assoc"/>
</dbReference>
<dbReference type="EMBL" id="QGDQ01000030">
    <property type="protein sequence ID" value="PWJ48461.1"/>
    <property type="molecule type" value="Genomic_DNA"/>
</dbReference>
<evidence type="ECO:0000259" key="3">
    <source>
        <dbReference type="SMART" id="SM00894"/>
    </source>
</evidence>
<feature type="signal peptide" evidence="2">
    <location>
        <begin position="1"/>
        <end position="32"/>
    </location>
</feature>
<accession>A0A315ZSC0</accession>
<name>A0A315ZSC0_9ACTN</name>
<protein>
    <submittedName>
        <fullName evidence="4">Putative cell wall binding repeat protein</fullName>
    </submittedName>
</protein>
<evidence type="ECO:0000313" key="5">
    <source>
        <dbReference type="Proteomes" id="UP000245469"/>
    </source>
</evidence>
<feature type="chain" id="PRO_5016425114" evidence="2">
    <location>
        <begin position="33"/>
        <end position="378"/>
    </location>
</feature>
<organism evidence="4 5">
    <name type="scientific">Quadrisphaera granulorum</name>
    <dbReference type="NCBI Taxonomy" id="317664"/>
    <lineage>
        <taxon>Bacteria</taxon>
        <taxon>Bacillati</taxon>
        <taxon>Actinomycetota</taxon>
        <taxon>Actinomycetes</taxon>
        <taxon>Kineosporiales</taxon>
        <taxon>Kineosporiaceae</taxon>
        <taxon>Quadrisphaera</taxon>
    </lineage>
</organism>
<keyword evidence="2" id="KW-0732">Signal</keyword>
<evidence type="ECO:0000256" key="1">
    <source>
        <dbReference type="SAM" id="MobiDB-lite"/>
    </source>
</evidence>
<dbReference type="Pfam" id="PF04122">
    <property type="entry name" value="CW_binding_2"/>
    <property type="match status" value="3"/>
</dbReference>
<sequence length="378" mass="37885">MTTTTRARRARAATIAALVAGGLLAAATPAQAVTIDRWSGGDRHATAAAVSTMNFQSSTKAVVVVNGNSFADALAAAPLAASLKAPLLTVTADQVPTATSAEIERLAPQLVWVVGGTTAISEGVTSQLDGLSTGGTIRLAGNTRYATAARVSEMQFLGAQEVYVASGEGFADALAAGAAAASKGVPLMLTNRDSLPSETADMLKAVGPTRITIVGGTTVVSAAVQAKLEADWPGKVRRIYGDDRYDTAAKVLKDLGSSAPSVLLASGVNFPDALAGAALGKPLLLSRPDCLPQVTADAYTALGTTSVTGLGGSDVLSNAALAGTVCVPAALPEAAASASSSEFENCTAVRAAGKAPLRRGQPGYSSKLDRDGDGIACE</sequence>
<feature type="region of interest" description="Disordered" evidence="1">
    <location>
        <begin position="354"/>
        <end position="378"/>
    </location>
</feature>
<dbReference type="PANTHER" id="PTHR30032:SF8">
    <property type="entry name" value="GERMINATION-SPECIFIC N-ACETYLMURAMOYL-L-ALANINE AMIDASE"/>
    <property type="match status" value="1"/>
</dbReference>
<dbReference type="InterPro" id="IPR007253">
    <property type="entry name" value="Cell_wall-bd_2"/>
</dbReference>
<reference evidence="4 5" key="1">
    <citation type="submission" date="2018-03" db="EMBL/GenBank/DDBJ databases">
        <title>Genomic Encyclopedia of Archaeal and Bacterial Type Strains, Phase II (KMG-II): from individual species to whole genera.</title>
        <authorList>
            <person name="Goeker M."/>
        </authorList>
    </citation>
    <scope>NUCLEOTIDE SEQUENCE [LARGE SCALE GENOMIC DNA]</scope>
    <source>
        <strain evidence="4 5">DSM 44889</strain>
    </source>
</reference>
<dbReference type="RefSeq" id="WP_109776051.1">
    <property type="nucleotide sequence ID" value="NZ_QGDQ01000030.1"/>
</dbReference>
<proteinExistence type="predicted"/>
<dbReference type="Proteomes" id="UP000245469">
    <property type="component" value="Unassembled WGS sequence"/>
</dbReference>
<dbReference type="Gene3D" id="3.40.50.12090">
    <property type="match status" value="2"/>
</dbReference>
<dbReference type="OrthoDB" id="5196645at2"/>
<dbReference type="AlphaFoldDB" id="A0A315ZSC0"/>
<gene>
    <name evidence="4" type="ORF">BXY45_13025</name>
</gene>
<evidence type="ECO:0000256" key="2">
    <source>
        <dbReference type="SAM" id="SignalP"/>
    </source>
</evidence>
<dbReference type="SMART" id="SM00894">
    <property type="entry name" value="Excalibur"/>
    <property type="match status" value="1"/>
</dbReference>
<feature type="domain" description="Excalibur calcium-binding" evidence="3">
    <location>
        <begin position="342"/>
        <end position="378"/>
    </location>
</feature>
<dbReference type="InterPro" id="IPR008613">
    <property type="entry name" value="Excalibur_Ca-bd_domain"/>
</dbReference>
<dbReference type="PANTHER" id="PTHR30032">
    <property type="entry name" value="N-ACETYLMURAMOYL-L-ALANINE AMIDASE-RELATED"/>
    <property type="match status" value="1"/>
</dbReference>
<keyword evidence="5" id="KW-1185">Reference proteome</keyword>